<dbReference type="RefSeq" id="WP_057030520.1">
    <property type="nucleotide sequence ID" value="NZ_LJYF01000054.1"/>
</dbReference>
<evidence type="ECO:0000259" key="1">
    <source>
        <dbReference type="Pfam" id="PF16289"/>
    </source>
</evidence>
<evidence type="ECO:0000313" key="3">
    <source>
        <dbReference type="Proteomes" id="UP000051380"/>
    </source>
</evidence>
<dbReference type="Proteomes" id="UP000051380">
    <property type="component" value="Unassembled WGS sequence"/>
</dbReference>
<dbReference type="Pfam" id="PF16289">
    <property type="entry name" value="PIN_12"/>
    <property type="match status" value="1"/>
</dbReference>
<feature type="domain" description="DUF4935" evidence="1">
    <location>
        <begin position="4"/>
        <end position="183"/>
    </location>
</feature>
<organism evidence="2 3">
    <name type="scientific">Bradyrhizobium yuanmingense</name>
    <dbReference type="NCBI Taxonomy" id="108015"/>
    <lineage>
        <taxon>Bacteria</taxon>
        <taxon>Pseudomonadati</taxon>
        <taxon>Pseudomonadota</taxon>
        <taxon>Alphaproteobacteria</taxon>
        <taxon>Hyphomicrobiales</taxon>
        <taxon>Nitrobacteraceae</taxon>
        <taxon>Bradyrhizobium</taxon>
    </lineage>
</organism>
<dbReference type="EMBL" id="LJYF01000054">
    <property type="protein sequence ID" value="KRP85068.1"/>
    <property type="molecule type" value="Genomic_DNA"/>
</dbReference>
<comment type="caution">
    <text evidence="2">The sequence shown here is derived from an EMBL/GenBank/DDBJ whole genome shotgun (WGS) entry which is preliminary data.</text>
</comment>
<accession>A0A0R3BL46</accession>
<dbReference type="AlphaFoldDB" id="A0A0R3BL46"/>
<protein>
    <recommendedName>
        <fullName evidence="1">DUF4935 domain-containing protein</fullName>
    </recommendedName>
</protein>
<name>A0A0R3BL46_9BRAD</name>
<evidence type="ECO:0000313" key="2">
    <source>
        <dbReference type="EMBL" id="KRP85068.1"/>
    </source>
</evidence>
<gene>
    <name evidence="2" type="ORF">AOQ72_04905</name>
</gene>
<dbReference type="OrthoDB" id="569642at2"/>
<sequence length="331" mass="37778">MITLFIDTNVLLSFYHLTSEDIEELKKLVALVENKEIDLIVPKQVENEFWRNRGAKIVDAMKKLREAKFNASFPSFSKDYVEYAEIRDLLKKADKLHAELIGKIMSDAKKMSLAADEIVTGLFKKATKPAFVQEHYLSALMRTRLGNPPGKDESVGDAMNWETLLSTVNEGTHLHLVSEDKDYRSQLSEGVFNEFLRSEWETKKKSDLHYYSKISDFFKECFPGIKIASQVESDLAIANLGNSGSFAYTHVIIAKLSAFDEFTLEQVERLIQIPDENNQVGWIIEDPDVHAFYAKLLEKYGKSLKIDDLEILTELVAKGKPKQEIDDDIPF</sequence>
<reference evidence="2 3" key="1">
    <citation type="submission" date="2015-09" db="EMBL/GenBank/DDBJ databases">
        <title>Draft Genome Sequence of the Strain BR 3267 (Bradyrhizobium yuanmingense) recommended as inoculant for cowpea in Brazil.</title>
        <authorList>
            <person name="Simoes-Araujo J.L."/>
            <person name="Zilli J.E."/>
        </authorList>
    </citation>
    <scope>NUCLEOTIDE SEQUENCE [LARGE SCALE GENOMIC DNA]</scope>
    <source>
        <strain evidence="2 3">BR3267</strain>
    </source>
</reference>
<proteinExistence type="predicted"/>
<dbReference type="InterPro" id="IPR032557">
    <property type="entry name" value="DUF4935"/>
</dbReference>